<accession>A0A4U5LP76</accession>
<evidence type="ECO:0000256" key="1">
    <source>
        <dbReference type="SAM" id="Phobius"/>
    </source>
</evidence>
<reference evidence="2 3" key="1">
    <citation type="journal article" date="2015" name="Genome Biol.">
        <title>Comparative genomics of Steinernema reveals deeply conserved gene regulatory networks.</title>
        <authorList>
            <person name="Dillman A.R."/>
            <person name="Macchietto M."/>
            <person name="Porter C.F."/>
            <person name="Rogers A."/>
            <person name="Williams B."/>
            <person name="Antoshechkin I."/>
            <person name="Lee M.M."/>
            <person name="Goodwin Z."/>
            <person name="Lu X."/>
            <person name="Lewis E.E."/>
            <person name="Goodrich-Blair H."/>
            <person name="Stock S.P."/>
            <person name="Adams B.J."/>
            <person name="Sternberg P.W."/>
            <person name="Mortazavi A."/>
        </authorList>
    </citation>
    <scope>NUCLEOTIDE SEQUENCE [LARGE SCALE GENOMIC DNA]</scope>
    <source>
        <strain evidence="2 3">ALL</strain>
    </source>
</reference>
<protein>
    <submittedName>
        <fullName evidence="2">Uncharacterized protein</fullName>
    </submittedName>
</protein>
<keyword evidence="1" id="KW-0472">Membrane</keyword>
<keyword evidence="1" id="KW-1133">Transmembrane helix</keyword>
<proteinExistence type="predicted"/>
<keyword evidence="1" id="KW-0812">Transmembrane</keyword>
<dbReference type="Proteomes" id="UP000298663">
    <property type="component" value="Unassembled WGS sequence"/>
</dbReference>
<dbReference type="AlphaFoldDB" id="A0A4U5LP76"/>
<evidence type="ECO:0000313" key="3">
    <source>
        <dbReference type="Proteomes" id="UP000298663"/>
    </source>
</evidence>
<reference evidence="2 3" key="2">
    <citation type="journal article" date="2019" name="G3 (Bethesda)">
        <title>Hybrid Assembly of the Genome of the Entomopathogenic Nematode Steinernema carpocapsae Identifies the X-Chromosome.</title>
        <authorList>
            <person name="Serra L."/>
            <person name="Macchietto M."/>
            <person name="Macias-Munoz A."/>
            <person name="McGill C.J."/>
            <person name="Rodriguez I.M."/>
            <person name="Rodriguez B."/>
            <person name="Murad R."/>
            <person name="Mortazavi A."/>
        </authorList>
    </citation>
    <scope>NUCLEOTIDE SEQUENCE [LARGE SCALE GENOMIC DNA]</scope>
    <source>
        <strain evidence="2 3">ALL</strain>
    </source>
</reference>
<comment type="caution">
    <text evidence="2">The sequence shown here is derived from an EMBL/GenBank/DDBJ whole genome shotgun (WGS) entry which is preliminary data.</text>
</comment>
<dbReference type="EMBL" id="AZBU02000014">
    <property type="protein sequence ID" value="TKR57717.1"/>
    <property type="molecule type" value="Genomic_DNA"/>
</dbReference>
<name>A0A4U5LP76_STECR</name>
<gene>
    <name evidence="2" type="ORF">L596_030382</name>
</gene>
<sequence>MYLFYVLCTDHSSPAMNSNIFSIFLICSLLLLLVSAQLEIITKLHNPKNVPLHKDGSHDGIWLKCRTFSCGRGR</sequence>
<keyword evidence="3" id="KW-1185">Reference proteome</keyword>
<feature type="transmembrane region" description="Helical" evidence="1">
    <location>
        <begin position="20"/>
        <end position="38"/>
    </location>
</feature>
<evidence type="ECO:0000313" key="2">
    <source>
        <dbReference type="EMBL" id="TKR57717.1"/>
    </source>
</evidence>
<organism evidence="2 3">
    <name type="scientific">Steinernema carpocapsae</name>
    <name type="common">Entomopathogenic nematode</name>
    <dbReference type="NCBI Taxonomy" id="34508"/>
    <lineage>
        <taxon>Eukaryota</taxon>
        <taxon>Metazoa</taxon>
        <taxon>Ecdysozoa</taxon>
        <taxon>Nematoda</taxon>
        <taxon>Chromadorea</taxon>
        <taxon>Rhabditida</taxon>
        <taxon>Tylenchina</taxon>
        <taxon>Panagrolaimomorpha</taxon>
        <taxon>Strongyloidoidea</taxon>
        <taxon>Steinernematidae</taxon>
        <taxon>Steinernema</taxon>
    </lineage>
</organism>